<feature type="compositionally biased region" description="Basic and acidic residues" evidence="1">
    <location>
        <begin position="16"/>
        <end position="28"/>
    </location>
</feature>
<dbReference type="Pfam" id="PF07985">
    <property type="entry name" value="SRR1"/>
    <property type="match status" value="1"/>
</dbReference>
<name>A0A0U5GEH9_ASPCI</name>
<keyword evidence="4" id="KW-1185">Reference proteome</keyword>
<dbReference type="AlphaFoldDB" id="A0A0U5GEH9"/>
<evidence type="ECO:0000313" key="3">
    <source>
        <dbReference type="EMBL" id="CEL10083.1"/>
    </source>
</evidence>
<proteinExistence type="predicted"/>
<evidence type="ECO:0000259" key="2">
    <source>
        <dbReference type="Pfam" id="PF07985"/>
    </source>
</evidence>
<dbReference type="OrthoDB" id="5230585at2759"/>
<organism evidence="3 4">
    <name type="scientific">Aspergillus calidoustus</name>
    <dbReference type="NCBI Taxonomy" id="454130"/>
    <lineage>
        <taxon>Eukaryota</taxon>
        <taxon>Fungi</taxon>
        <taxon>Dikarya</taxon>
        <taxon>Ascomycota</taxon>
        <taxon>Pezizomycotina</taxon>
        <taxon>Eurotiomycetes</taxon>
        <taxon>Eurotiomycetidae</taxon>
        <taxon>Eurotiales</taxon>
        <taxon>Aspergillaceae</taxon>
        <taxon>Aspergillus</taxon>
        <taxon>Aspergillus subgen. Nidulantes</taxon>
    </lineage>
</organism>
<evidence type="ECO:0000313" key="4">
    <source>
        <dbReference type="Proteomes" id="UP000054771"/>
    </source>
</evidence>
<evidence type="ECO:0000256" key="1">
    <source>
        <dbReference type="SAM" id="MobiDB-lite"/>
    </source>
</evidence>
<accession>A0A0U5GEH9</accession>
<dbReference type="EMBL" id="CDMC01000016">
    <property type="protein sequence ID" value="CEL10083.1"/>
    <property type="molecule type" value="Genomic_DNA"/>
</dbReference>
<feature type="compositionally biased region" description="Basic and acidic residues" evidence="1">
    <location>
        <begin position="141"/>
        <end position="154"/>
    </location>
</feature>
<sequence>MSDSDEYSDENPTWTEKPRRDGKPHGEWKVCPGFEPAEKMDAWYNGGRPLFPRKELQEIHDQLRRPLRNGNLIFVRGFDGQWYEYVVRTGGRQEHDGKTYRLSRPQISYTDFETLKEKVDPDILSHLDCPCEATRNPSRRVHGEYPPRKEDDGRCGSLGKSPGLSQGGVDLINDEPAAQDYKHHRLLQASHLGPREVPCYVQDPAYTPADRMVLAENNVETVQDPGGFLKMDDSSLVFCCEPTTCVKSIVANVARPLVIIRDTVVGSPYCTAESWDPDCPRVVAMMKDYNALDFPEDGNFGDMTIYVRRDARYKKLK</sequence>
<reference evidence="4" key="1">
    <citation type="journal article" date="2016" name="Genome Announc.">
        <title>Draft genome sequences of fungus Aspergillus calidoustus.</title>
        <authorList>
            <person name="Horn F."/>
            <person name="Linde J."/>
            <person name="Mattern D.J."/>
            <person name="Walther G."/>
            <person name="Guthke R."/>
            <person name="Scherlach K."/>
            <person name="Martin K."/>
            <person name="Brakhage A.A."/>
            <person name="Petzke L."/>
            <person name="Valiante V."/>
        </authorList>
    </citation>
    <scope>NUCLEOTIDE SEQUENCE [LARGE SCALE GENOMIC DNA]</scope>
    <source>
        <strain evidence="4">SF006504</strain>
    </source>
</reference>
<feature type="domain" description="SRR1-like" evidence="2">
    <location>
        <begin position="190"/>
        <end position="254"/>
    </location>
</feature>
<feature type="region of interest" description="Disordered" evidence="1">
    <location>
        <begin position="137"/>
        <end position="161"/>
    </location>
</feature>
<dbReference type="InterPro" id="IPR012942">
    <property type="entry name" value="SRR1-like"/>
</dbReference>
<feature type="region of interest" description="Disordered" evidence="1">
    <location>
        <begin position="1"/>
        <end position="28"/>
    </location>
</feature>
<dbReference type="Proteomes" id="UP000054771">
    <property type="component" value="Unassembled WGS sequence"/>
</dbReference>
<dbReference type="PANTHER" id="PTHR42080">
    <property type="entry name" value="SRR1 DOMAIN-CONTAINING PROTEIN"/>
    <property type="match status" value="1"/>
</dbReference>
<dbReference type="PANTHER" id="PTHR42080:SF3">
    <property type="entry name" value="SRR1-LIKE DOMAIN-CONTAINING PROTEIN"/>
    <property type="match status" value="1"/>
</dbReference>
<protein>
    <recommendedName>
        <fullName evidence="2">SRR1-like domain-containing protein</fullName>
    </recommendedName>
</protein>
<gene>
    <name evidence="3" type="ORF">ASPCAL13210</name>
</gene>